<evidence type="ECO:0000256" key="9">
    <source>
        <dbReference type="ARBA" id="ARBA00023242"/>
    </source>
</evidence>
<dbReference type="PANTHER" id="PTHR11630:SF66">
    <property type="entry name" value="DNA REPLICATION LICENSING FACTOR MCM4"/>
    <property type="match status" value="1"/>
</dbReference>
<comment type="function">
    <text evidence="13">Acts as component of the MCM2-7 complex (MCM complex) which is the replicative helicase essential for 'once per cell cycle' DNA replication initiation and elongation in eukaryotic cells. The active ATPase sites in the MCM2-7 ring are formed through the interaction surfaces of two neighboring subunits such that a critical structure of a conserved arginine finger motif is provided in trans relative to the ATP-binding site of the Walker A box of the adjacent subunit. The six ATPase active sites, however, are likely to contribute differentially to the complex helicase activity.</text>
</comment>
<keyword evidence="6 13" id="KW-0347">Helicase</keyword>
<dbReference type="Pfam" id="PF17855">
    <property type="entry name" value="MCM_lid"/>
    <property type="match status" value="1"/>
</dbReference>
<dbReference type="InterPro" id="IPR041562">
    <property type="entry name" value="MCM_lid"/>
</dbReference>
<dbReference type="PRINTS" id="PR01660">
    <property type="entry name" value="MCMPROTEIN4"/>
</dbReference>
<dbReference type="InterPro" id="IPR008047">
    <property type="entry name" value="MCM_4"/>
</dbReference>
<gene>
    <name evidence="16" type="ORF">CEUSTIGMA_g5783.t1</name>
</gene>
<dbReference type="GO" id="GO:1902975">
    <property type="term" value="P:mitotic DNA replication initiation"/>
    <property type="evidence" value="ECO:0007669"/>
    <property type="project" value="TreeGrafter"/>
</dbReference>
<dbReference type="SUPFAM" id="SSF52540">
    <property type="entry name" value="P-loop containing nucleoside triphosphate hydrolases"/>
    <property type="match status" value="1"/>
</dbReference>
<dbReference type="Pfam" id="PF17207">
    <property type="entry name" value="MCM_OB"/>
    <property type="match status" value="1"/>
</dbReference>
<dbReference type="GO" id="GO:0016887">
    <property type="term" value="F:ATP hydrolysis activity"/>
    <property type="evidence" value="ECO:0007669"/>
    <property type="project" value="RHEA"/>
</dbReference>
<keyword evidence="3 13" id="KW-0235">DNA replication</keyword>
<evidence type="ECO:0000313" key="16">
    <source>
        <dbReference type="EMBL" id="GAX78341.1"/>
    </source>
</evidence>
<comment type="catalytic activity">
    <reaction evidence="10 13">
        <text>ATP + H2O = ADP + phosphate + H(+)</text>
        <dbReference type="Rhea" id="RHEA:13065"/>
        <dbReference type="ChEBI" id="CHEBI:15377"/>
        <dbReference type="ChEBI" id="CHEBI:15378"/>
        <dbReference type="ChEBI" id="CHEBI:30616"/>
        <dbReference type="ChEBI" id="CHEBI:43474"/>
        <dbReference type="ChEBI" id="CHEBI:456216"/>
        <dbReference type="EC" id="3.6.4.12"/>
    </reaction>
</comment>
<evidence type="ECO:0000256" key="7">
    <source>
        <dbReference type="ARBA" id="ARBA00022840"/>
    </source>
</evidence>
<evidence type="ECO:0000256" key="2">
    <source>
        <dbReference type="ARBA" id="ARBA00008010"/>
    </source>
</evidence>
<dbReference type="GO" id="GO:0017116">
    <property type="term" value="F:single-stranded DNA helicase activity"/>
    <property type="evidence" value="ECO:0007669"/>
    <property type="project" value="TreeGrafter"/>
</dbReference>
<keyword evidence="17" id="KW-1185">Reference proteome</keyword>
<dbReference type="Gene3D" id="2.40.50.140">
    <property type="entry name" value="Nucleic acid-binding proteins"/>
    <property type="match status" value="1"/>
</dbReference>
<dbReference type="InterPro" id="IPR027925">
    <property type="entry name" value="MCM_N"/>
</dbReference>
<evidence type="ECO:0000256" key="5">
    <source>
        <dbReference type="ARBA" id="ARBA00022801"/>
    </source>
</evidence>
<keyword evidence="9 13" id="KW-0539">Nucleus</keyword>
<dbReference type="Proteomes" id="UP000232323">
    <property type="component" value="Unassembled WGS sequence"/>
</dbReference>
<proteinExistence type="inferred from homology"/>
<dbReference type="Pfam" id="PF14551">
    <property type="entry name" value="MCM_N"/>
    <property type="match status" value="1"/>
</dbReference>
<keyword evidence="4 12" id="KW-0547">Nucleotide-binding</keyword>
<feature type="region of interest" description="Disordered" evidence="14">
    <location>
        <begin position="1"/>
        <end position="89"/>
    </location>
</feature>
<dbReference type="InterPro" id="IPR031327">
    <property type="entry name" value="MCM"/>
</dbReference>
<evidence type="ECO:0000256" key="10">
    <source>
        <dbReference type="ARBA" id="ARBA00047995"/>
    </source>
</evidence>
<dbReference type="GO" id="GO:0005524">
    <property type="term" value="F:ATP binding"/>
    <property type="evidence" value="ECO:0007669"/>
    <property type="project" value="UniProtKB-UniRule"/>
</dbReference>
<dbReference type="GO" id="GO:0003697">
    <property type="term" value="F:single-stranded DNA binding"/>
    <property type="evidence" value="ECO:0007669"/>
    <property type="project" value="TreeGrafter"/>
</dbReference>
<evidence type="ECO:0000256" key="4">
    <source>
        <dbReference type="ARBA" id="ARBA00022741"/>
    </source>
</evidence>
<evidence type="ECO:0000256" key="11">
    <source>
        <dbReference type="ARBA" id="ARBA00053280"/>
    </source>
</evidence>
<dbReference type="AlphaFoldDB" id="A0A250X5I7"/>
<organism evidence="16 17">
    <name type="scientific">Chlamydomonas eustigma</name>
    <dbReference type="NCBI Taxonomy" id="1157962"/>
    <lineage>
        <taxon>Eukaryota</taxon>
        <taxon>Viridiplantae</taxon>
        <taxon>Chlorophyta</taxon>
        <taxon>core chlorophytes</taxon>
        <taxon>Chlorophyceae</taxon>
        <taxon>CS clade</taxon>
        <taxon>Chlamydomonadales</taxon>
        <taxon>Chlamydomonadaceae</taxon>
        <taxon>Chlamydomonas</taxon>
    </lineage>
</organism>
<comment type="subcellular location">
    <subcellularLocation>
        <location evidence="1">Nucleus</location>
    </subcellularLocation>
</comment>
<feature type="region of interest" description="Disordered" evidence="14">
    <location>
        <begin position="414"/>
        <end position="437"/>
    </location>
</feature>
<dbReference type="STRING" id="1157962.A0A250X5I7"/>
<dbReference type="EC" id="3.6.4.12" evidence="13"/>
<keyword evidence="7 12" id="KW-0067">ATP-binding</keyword>
<comment type="similarity">
    <text evidence="2 12">Belongs to the MCM family.</text>
</comment>
<sequence length="911" mass="99346">MSGVNQSVGDNSPSQGSPSIAPLPSIAEHTPSAASPGVSGPEGSPASTGPERINQPHFAAAASPGMSQEMSGRGPSIQRGTTPRGTGGLKLRRADLGAVLVRPMVNLNQHELSDMDIPQIEGQNPSGNVTTVIWGTNINADILLTKVRNFLATYKDPISGSNKYMELIKRACDEDTKILNLDTTDIRTTDVGLYKWLISYPHEVLPLFDREAAELAMQAFGDGYEVPQIVVRPFGLEVRKTIRDLNPSDIDRLICVDGMVTRTSSVIPDLRVASFCCAKCNHEEFVNNEGGKVEEPTLCSKCKAKSVFTLVHNKSSFNNKQLVKMQEKPNDIPEGETPHAVVMHVFEANVDVCRPGDRVSITGILRALPIRVNPRQRNIHALFKTYIDVMHVSRDESTRMFTLAADKDKKDAAKEAEAKEAAAAADSQGDKEAKSSFMSGVASQMDDPMNVTGGTNDTFGDQHVSLGNETLDEVKAKQERVRTLSKDPDIYKRLIASVAPNVWEMEDVKKGLLCQLFGGSTKTFPGGRIRGEINLLLVGDPSVSKSQLLSYVHALAPRGIYTSGKGSSAVGLTANVTRDPETREMVLESGALVLSDRGICCIDEFDKMSDSARSMLHEAMEQQTVSVAKAGLISTLNARTSVCACANPIGSRYNPHLSVSENINLPPTLLTRFDLIYLVLDKCEEERDRRLARHLVSLFHAEEPVRQQQQDLEIPQDLLKEYIAFARACVHPKITDEAADELMQAYGTLRQDGRDRKVVVATPRQLESLIRLSESLARMRLSEEVLKSDVSEAVRLWYTAMSGSASSSDGNIDMDNIFTGATTAARQAQKQLPEELRALMQGPGTGARSVDELYTELQRIMSSGNKMPASAAFTKQQLVDAIRLIDDVASYDERTGVVRPRAAGAASAVRV</sequence>
<dbReference type="GO" id="GO:0042555">
    <property type="term" value="C:MCM complex"/>
    <property type="evidence" value="ECO:0007669"/>
    <property type="project" value="UniProtKB-UniRule"/>
</dbReference>
<keyword evidence="5 13" id="KW-0378">Hydrolase</keyword>
<dbReference type="FunFam" id="2.20.28.10:FF:000003">
    <property type="entry name" value="DNA helicase"/>
    <property type="match status" value="1"/>
</dbReference>
<evidence type="ECO:0000256" key="1">
    <source>
        <dbReference type="ARBA" id="ARBA00004123"/>
    </source>
</evidence>
<evidence type="ECO:0000313" key="17">
    <source>
        <dbReference type="Proteomes" id="UP000232323"/>
    </source>
</evidence>
<dbReference type="FunFam" id="3.40.50.300:FF:000217">
    <property type="entry name" value="DNA helicase"/>
    <property type="match status" value="1"/>
</dbReference>
<evidence type="ECO:0000256" key="3">
    <source>
        <dbReference type="ARBA" id="ARBA00022705"/>
    </source>
</evidence>
<name>A0A250X5I7_9CHLO</name>
<evidence type="ECO:0000256" key="14">
    <source>
        <dbReference type="SAM" id="MobiDB-lite"/>
    </source>
</evidence>
<dbReference type="PRINTS" id="PR01657">
    <property type="entry name" value="MCMFAMILY"/>
</dbReference>
<dbReference type="Gene3D" id="3.30.1640.10">
    <property type="entry name" value="mini-chromosome maintenance (MCM) complex, chain A, domain 1"/>
    <property type="match status" value="1"/>
</dbReference>
<evidence type="ECO:0000256" key="12">
    <source>
        <dbReference type="RuleBase" id="RU004070"/>
    </source>
</evidence>
<dbReference type="Gene3D" id="3.40.50.300">
    <property type="entry name" value="P-loop containing nucleotide triphosphate hydrolases"/>
    <property type="match status" value="1"/>
</dbReference>
<feature type="domain" description="MCM C-terminal AAA(+) ATPase" evidence="15">
    <location>
        <begin position="490"/>
        <end position="695"/>
    </location>
</feature>
<evidence type="ECO:0000256" key="6">
    <source>
        <dbReference type="ARBA" id="ARBA00022806"/>
    </source>
</evidence>
<evidence type="ECO:0000256" key="8">
    <source>
        <dbReference type="ARBA" id="ARBA00023125"/>
    </source>
</evidence>
<dbReference type="CDD" id="cd17755">
    <property type="entry name" value="MCM4"/>
    <property type="match status" value="1"/>
</dbReference>
<comment type="function">
    <text evidence="11">Probable component of the MCM2-7 complex (MCM complex) that may function as a DNA helicase and which is essential to undergo a single round of replication initiation and elongation per cell cycle in eukaryotic cells.</text>
</comment>
<dbReference type="InterPro" id="IPR027417">
    <property type="entry name" value="P-loop_NTPase"/>
</dbReference>
<evidence type="ECO:0000256" key="13">
    <source>
        <dbReference type="RuleBase" id="RU368062"/>
    </source>
</evidence>
<evidence type="ECO:0000259" key="15">
    <source>
        <dbReference type="PROSITE" id="PS50051"/>
    </source>
</evidence>
<dbReference type="PROSITE" id="PS00847">
    <property type="entry name" value="MCM_1"/>
    <property type="match status" value="1"/>
</dbReference>
<dbReference type="GO" id="GO:0000727">
    <property type="term" value="P:double-strand break repair via break-induced replication"/>
    <property type="evidence" value="ECO:0007669"/>
    <property type="project" value="TreeGrafter"/>
</dbReference>
<protein>
    <recommendedName>
        <fullName evidence="13">DNA replication licensing factor MCM4</fullName>
        <ecNumber evidence="13">3.6.4.12</ecNumber>
    </recommendedName>
</protein>
<feature type="compositionally biased region" description="Polar residues" evidence="14">
    <location>
        <begin position="1"/>
        <end position="18"/>
    </location>
</feature>
<dbReference type="InterPro" id="IPR033762">
    <property type="entry name" value="MCM_OB"/>
</dbReference>
<dbReference type="EMBL" id="BEGY01000031">
    <property type="protein sequence ID" value="GAX78341.1"/>
    <property type="molecule type" value="Genomic_DNA"/>
</dbReference>
<keyword evidence="8 12" id="KW-0238">DNA-binding</keyword>
<dbReference type="PANTHER" id="PTHR11630">
    <property type="entry name" value="DNA REPLICATION LICENSING FACTOR MCM FAMILY MEMBER"/>
    <property type="match status" value="1"/>
</dbReference>
<dbReference type="SMART" id="SM00350">
    <property type="entry name" value="MCM"/>
    <property type="match status" value="1"/>
</dbReference>
<comment type="caution">
    <text evidence="16">The sequence shown here is derived from an EMBL/GenBank/DDBJ whole genome shotgun (WGS) entry which is preliminary data.</text>
</comment>
<reference evidence="16 17" key="1">
    <citation type="submission" date="2017-08" db="EMBL/GenBank/DDBJ databases">
        <title>Acidophilic green algal genome provides insights into adaptation to an acidic environment.</title>
        <authorList>
            <person name="Hirooka S."/>
            <person name="Hirose Y."/>
            <person name="Kanesaki Y."/>
            <person name="Higuchi S."/>
            <person name="Fujiwara T."/>
            <person name="Onuma R."/>
            <person name="Era A."/>
            <person name="Ohbayashi R."/>
            <person name="Uzuka A."/>
            <person name="Nozaki H."/>
            <person name="Yoshikawa H."/>
            <person name="Miyagishima S.Y."/>
        </authorList>
    </citation>
    <scope>NUCLEOTIDE SEQUENCE [LARGE SCALE GENOMIC DNA]</scope>
    <source>
        <strain evidence="16 17">NIES-2499</strain>
    </source>
</reference>
<dbReference type="GO" id="GO:0006271">
    <property type="term" value="P:DNA strand elongation involved in DNA replication"/>
    <property type="evidence" value="ECO:0007669"/>
    <property type="project" value="TreeGrafter"/>
</dbReference>
<dbReference type="InterPro" id="IPR001208">
    <property type="entry name" value="MCM_dom"/>
</dbReference>
<dbReference type="PROSITE" id="PS50051">
    <property type="entry name" value="MCM_2"/>
    <property type="match status" value="1"/>
</dbReference>
<dbReference type="OrthoDB" id="10251574at2759"/>
<dbReference type="InterPro" id="IPR012340">
    <property type="entry name" value="NA-bd_OB-fold"/>
</dbReference>
<dbReference type="SUPFAM" id="SSF50249">
    <property type="entry name" value="Nucleic acid-binding proteins"/>
    <property type="match status" value="1"/>
</dbReference>
<dbReference type="InterPro" id="IPR018525">
    <property type="entry name" value="MCM_CS"/>
</dbReference>
<comment type="subunit">
    <text evidence="13">Component of the MCM2-7 complex.</text>
</comment>
<dbReference type="Pfam" id="PF00493">
    <property type="entry name" value="MCM"/>
    <property type="match status" value="1"/>
</dbReference>
<dbReference type="GO" id="GO:0000347">
    <property type="term" value="C:THO complex"/>
    <property type="evidence" value="ECO:0007669"/>
    <property type="project" value="UniProtKB-ARBA"/>
</dbReference>
<accession>A0A250X5I7</accession>
<dbReference type="Gene3D" id="2.20.28.10">
    <property type="match status" value="1"/>
</dbReference>